<comment type="caution">
    <text evidence="1">The sequence shown here is derived from an EMBL/GenBank/DDBJ whole genome shotgun (WGS) entry which is preliminary data.</text>
</comment>
<accession>A0A4Y2IKR1</accession>
<dbReference type="PANTHER" id="PTHR46114">
    <property type="entry name" value="APPLE DOMAIN-CONTAINING PROTEIN"/>
    <property type="match status" value="1"/>
</dbReference>
<dbReference type="EMBL" id="BGPR01107036">
    <property type="protein sequence ID" value="GBM78215.1"/>
    <property type="molecule type" value="Genomic_DNA"/>
</dbReference>
<name>A0A4Y2IKR1_ARAVE</name>
<protein>
    <submittedName>
        <fullName evidence="1">Uncharacterized protein</fullName>
    </submittedName>
</protein>
<evidence type="ECO:0000313" key="1">
    <source>
        <dbReference type="EMBL" id="GBM78215.1"/>
    </source>
</evidence>
<dbReference type="OrthoDB" id="6721348at2759"/>
<dbReference type="Proteomes" id="UP000499080">
    <property type="component" value="Unassembled WGS sequence"/>
</dbReference>
<keyword evidence="2" id="KW-1185">Reference proteome</keyword>
<dbReference type="AlphaFoldDB" id="A0A4Y2IKR1"/>
<organism evidence="1 2">
    <name type="scientific">Araneus ventricosus</name>
    <name type="common">Orbweaver spider</name>
    <name type="synonym">Epeira ventricosa</name>
    <dbReference type="NCBI Taxonomy" id="182803"/>
    <lineage>
        <taxon>Eukaryota</taxon>
        <taxon>Metazoa</taxon>
        <taxon>Ecdysozoa</taxon>
        <taxon>Arthropoda</taxon>
        <taxon>Chelicerata</taxon>
        <taxon>Arachnida</taxon>
        <taxon>Araneae</taxon>
        <taxon>Araneomorphae</taxon>
        <taxon>Entelegynae</taxon>
        <taxon>Araneoidea</taxon>
        <taxon>Araneidae</taxon>
        <taxon>Araneus</taxon>
    </lineage>
</organism>
<gene>
    <name evidence="1" type="ORF">AVEN_25583_1</name>
</gene>
<reference evidence="1 2" key="1">
    <citation type="journal article" date="2019" name="Sci. Rep.">
        <title>Orb-weaving spider Araneus ventricosus genome elucidates the spidroin gene catalogue.</title>
        <authorList>
            <person name="Kono N."/>
            <person name="Nakamura H."/>
            <person name="Ohtoshi R."/>
            <person name="Moran D.A.P."/>
            <person name="Shinohara A."/>
            <person name="Yoshida Y."/>
            <person name="Fujiwara M."/>
            <person name="Mori M."/>
            <person name="Tomita M."/>
            <person name="Arakawa K."/>
        </authorList>
    </citation>
    <scope>NUCLEOTIDE SEQUENCE [LARGE SCALE GENOMIC DNA]</scope>
</reference>
<evidence type="ECO:0000313" key="2">
    <source>
        <dbReference type="Proteomes" id="UP000499080"/>
    </source>
</evidence>
<sequence length="191" mass="22387">MKQFMKVLDQYRHCFEFIEQKLSRTRTGKLKAGIFYGPYIGEFISDPHLVDSMNETEREAWISFVFDVKNFQCNRKAENHALLLAYLTLSETLVGGINIEVCYLHSHLDPYPENLGDTNEEHGTYWTISPRHKDNEGQTSEQMRYSYDGRLLVESAKRACKQISFKNLNKRSFRNGKNNFCFYSFILISNL</sequence>
<dbReference type="PANTHER" id="PTHR46114:SF1">
    <property type="entry name" value="ZAD DOMAIN-CONTAINING PROTEIN"/>
    <property type="match status" value="1"/>
</dbReference>
<proteinExistence type="predicted"/>